<dbReference type="InterPro" id="IPR017714">
    <property type="entry name" value="MethylthioRu-1-P_deHdtase_MtnB"/>
</dbReference>
<dbReference type="InterPro" id="IPR001303">
    <property type="entry name" value="Aldolase_II/adducin_N"/>
</dbReference>
<dbReference type="InterPro" id="IPR036409">
    <property type="entry name" value="Aldolase_II/adducin_N_sf"/>
</dbReference>
<keyword evidence="9" id="KW-1185">Reference proteome</keyword>
<dbReference type="AlphaFoldDB" id="A0A7H0LKM6"/>
<keyword evidence="4 6" id="KW-0486">Methionine biosynthesis</keyword>
<evidence type="ECO:0000313" key="8">
    <source>
        <dbReference type="EMBL" id="QNQ10229.1"/>
    </source>
</evidence>
<comment type="pathway">
    <text evidence="6">Amino-acid biosynthesis; L-methionine biosynthesis via salvage pathway; L-methionine from S-methyl-5-thio-alpha-D-ribose 1-phosphate: step 2/6.</text>
</comment>
<dbReference type="Proteomes" id="UP000516148">
    <property type="component" value="Chromosome"/>
</dbReference>
<dbReference type="GO" id="GO:0008270">
    <property type="term" value="F:zinc ion binding"/>
    <property type="evidence" value="ECO:0007669"/>
    <property type="project" value="UniProtKB-UniRule"/>
</dbReference>
<dbReference type="GO" id="GO:0019509">
    <property type="term" value="P:L-methionine salvage from methylthioadenosine"/>
    <property type="evidence" value="ECO:0007669"/>
    <property type="project" value="UniProtKB-UniRule"/>
</dbReference>
<dbReference type="NCBIfam" id="TIGR03328">
    <property type="entry name" value="salvage_mtnB"/>
    <property type="match status" value="1"/>
</dbReference>
<dbReference type="Gene3D" id="3.40.225.10">
    <property type="entry name" value="Class II aldolase/adducin N-terminal domain"/>
    <property type="match status" value="1"/>
</dbReference>
<comment type="similarity">
    <text evidence="6">Belongs to the aldolase class II family. MtnB subfamily.</text>
</comment>
<dbReference type="NCBIfam" id="NF006672">
    <property type="entry name" value="PRK09220.1"/>
    <property type="match status" value="1"/>
</dbReference>
<accession>A0A7H0LKM6</accession>
<proteinExistence type="inferred from homology"/>
<feature type="binding site" evidence="6">
    <location>
        <position position="96"/>
    </location>
    <ligand>
        <name>Zn(2+)</name>
        <dbReference type="ChEBI" id="CHEBI:29105"/>
    </ligand>
</feature>
<keyword evidence="5 6" id="KW-0456">Lyase</keyword>
<feature type="domain" description="Class II aldolase/adducin N-terminal" evidence="7">
    <location>
        <begin position="11"/>
        <end position="199"/>
    </location>
</feature>
<evidence type="ECO:0000259" key="7">
    <source>
        <dbReference type="SMART" id="SM01007"/>
    </source>
</evidence>
<dbReference type="SMART" id="SM01007">
    <property type="entry name" value="Aldolase_II"/>
    <property type="match status" value="1"/>
</dbReference>
<evidence type="ECO:0000256" key="3">
    <source>
        <dbReference type="ARBA" id="ARBA00022833"/>
    </source>
</evidence>
<dbReference type="EMBL" id="CP061038">
    <property type="protein sequence ID" value="QNQ10229.1"/>
    <property type="molecule type" value="Genomic_DNA"/>
</dbReference>
<keyword evidence="1 6" id="KW-0028">Amino-acid biosynthesis</keyword>
<name>A0A7H0LKM6_9SPHN</name>
<dbReference type="GO" id="GO:0005829">
    <property type="term" value="C:cytosol"/>
    <property type="evidence" value="ECO:0007669"/>
    <property type="project" value="TreeGrafter"/>
</dbReference>
<keyword evidence="3 6" id="KW-0862">Zinc</keyword>
<comment type="cofactor">
    <cofactor evidence="6">
        <name>Zn(2+)</name>
        <dbReference type="ChEBI" id="CHEBI:29105"/>
    </cofactor>
    <text evidence="6">Binds 1 zinc ion per subunit.</text>
</comment>
<reference evidence="8 9" key="1">
    <citation type="submission" date="2020-09" db="EMBL/GenBank/DDBJ databases">
        <title>Sphingomonas sp., a new species isolated from pork steak.</title>
        <authorList>
            <person name="Heidler von Heilborn D."/>
        </authorList>
    </citation>
    <scope>NUCLEOTIDE SEQUENCE [LARGE SCALE GENOMIC DNA]</scope>
    <source>
        <strain evidence="9">S8-3T</strain>
    </source>
</reference>
<keyword evidence="2 6" id="KW-0479">Metal-binding</keyword>
<dbReference type="GO" id="GO:0019323">
    <property type="term" value="P:pentose catabolic process"/>
    <property type="evidence" value="ECO:0007669"/>
    <property type="project" value="TreeGrafter"/>
</dbReference>
<organism evidence="8 9">
    <name type="scientific">Sphingomonas alpina</name>
    <dbReference type="NCBI Taxonomy" id="653931"/>
    <lineage>
        <taxon>Bacteria</taxon>
        <taxon>Pseudomonadati</taxon>
        <taxon>Pseudomonadota</taxon>
        <taxon>Alphaproteobacteria</taxon>
        <taxon>Sphingomonadales</taxon>
        <taxon>Sphingomonadaceae</taxon>
        <taxon>Sphingomonas</taxon>
    </lineage>
</organism>
<evidence type="ECO:0000256" key="6">
    <source>
        <dbReference type="HAMAP-Rule" id="MF_01677"/>
    </source>
</evidence>
<evidence type="ECO:0000256" key="1">
    <source>
        <dbReference type="ARBA" id="ARBA00022605"/>
    </source>
</evidence>
<dbReference type="GO" id="GO:0016832">
    <property type="term" value="F:aldehyde-lyase activity"/>
    <property type="evidence" value="ECO:0007669"/>
    <property type="project" value="TreeGrafter"/>
</dbReference>
<dbReference type="PANTHER" id="PTHR22789:SF0">
    <property type="entry name" value="3-OXO-TETRONATE 4-PHOSPHATE DECARBOXYLASE-RELATED"/>
    <property type="match status" value="1"/>
</dbReference>
<dbReference type="GO" id="GO:0046570">
    <property type="term" value="F:methylthioribulose 1-phosphate dehydratase activity"/>
    <property type="evidence" value="ECO:0007669"/>
    <property type="project" value="UniProtKB-UniRule"/>
</dbReference>
<dbReference type="HAMAP" id="MF_01677">
    <property type="entry name" value="Salvage_MtnB"/>
    <property type="match status" value="1"/>
</dbReference>
<dbReference type="KEGG" id="spap:H3Z74_03025"/>
<evidence type="ECO:0000256" key="2">
    <source>
        <dbReference type="ARBA" id="ARBA00022723"/>
    </source>
</evidence>
<dbReference type="SUPFAM" id="SSF53639">
    <property type="entry name" value="AraD/HMP-PK domain-like"/>
    <property type="match status" value="1"/>
</dbReference>
<evidence type="ECO:0000256" key="4">
    <source>
        <dbReference type="ARBA" id="ARBA00023167"/>
    </source>
</evidence>
<dbReference type="RefSeq" id="WP_187762533.1">
    <property type="nucleotide sequence ID" value="NZ_CP061038.1"/>
</dbReference>
<comment type="function">
    <text evidence="6">Catalyzes the dehydration of methylthioribulose-1-phosphate (MTRu-1-P) into 2,3-diketo-5-methylthiopentyl-1-phosphate (DK-MTP-1-P).</text>
</comment>
<evidence type="ECO:0000313" key="9">
    <source>
        <dbReference type="Proteomes" id="UP000516148"/>
    </source>
</evidence>
<dbReference type="InterPro" id="IPR050197">
    <property type="entry name" value="Aldolase_class_II_sugar_metab"/>
</dbReference>
<feature type="binding site" evidence="6">
    <location>
        <position position="98"/>
    </location>
    <ligand>
        <name>Zn(2+)</name>
        <dbReference type="ChEBI" id="CHEBI:29105"/>
    </ligand>
</feature>
<comment type="catalytic activity">
    <reaction evidence="6">
        <text>5-(methylsulfanyl)-D-ribulose 1-phosphate = 5-methylsulfanyl-2,3-dioxopentyl phosphate + H2O</text>
        <dbReference type="Rhea" id="RHEA:15549"/>
        <dbReference type="ChEBI" id="CHEBI:15377"/>
        <dbReference type="ChEBI" id="CHEBI:58548"/>
        <dbReference type="ChEBI" id="CHEBI:58828"/>
        <dbReference type="EC" id="4.2.1.109"/>
    </reaction>
</comment>
<dbReference type="Pfam" id="PF00596">
    <property type="entry name" value="Aldolase_II"/>
    <property type="match status" value="1"/>
</dbReference>
<dbReference type="PANTHER" id="PTHR22789">
    <property type="entry name" value="FUCULOSE PHOSPHATE ALDOLASE"/>
    <property type="match status" value="1"/>
</dbReference>
<sequence length="210" mass="22311">MAASSFAEARSGIVAVGRWLDGKGWAPATSGNYSVRLDDGSFAVTVSGRHKGRLTEDDVMRVDVSGASLDGKKPSAETALHLALYRDFPDVGAVLHSHSSNAVGLTRAFPDLTGWTLQGHEMLKALPGNTTHETRVILPIVDNSQDMAVIDAKMSSLLVKPGSAPAYLIRAHGLYGWGKDLAEAERVIEAVEWMIAAELAEIGFRNGSAA</sequence>
<evidence type="ECO:0000256" key="5">
    <source>
        <dbReference type="ARBA" id="ARBA00023239"/>
    </source>
</evidence>
<dbReference type="UniPathway" id="UPA00904">
    <property type="reaction ID" value="UER00875"/>
</dbReference>
<gene>
    <name evidence="6" type="primary">mtnB</name>
    <name evidence="8" type="ORF">H3Z74_03025</name>
</gene>
<dbReference type="EC" id="4.2.1.109" evidence="6"/>
<protein>
    <recommendedName>
        <fullName evidence="6">Methylthioribulose-1-phosphate dehydratase</fullName>
        <shortName evidence="6">MTRu-1-P dehydratase</shortName>
        <ecNumber evidence="6">4.2.1.109</ecNumber>
    </recommendedName>
</protein>